<feature type="region of interest" description="Disordered" evidence="1">
    <location>
        <begin position="1"/>
        <end position="21"/>
    </location>
</feature>
<dbReference type="OrthoDB" id="5849698at2759"/>
<evidence type="ECO:0000313" key="2">
    <source>
        <dbReference type="EMBL" id="VDO80204.1"/>
    </source>
</evidence>
<accession>A0A3P7Z798</accession>
<dbReference type="Proteomes" id="UP000050761">
    <property type="component" value="Unassembled WGS sequence"/>
</dbReference>
<reference evidence="4" key="2">
    <citation type="submission" date="2019-09" db="UniProtKB">
        <authorList>
            <consortium name="WormBaseParasite"/>
        </authorList>
    </citation>
    <scope>IDENTIFICATION</scope>
</reference>
<sequence length="78" mass="8552">DKATGKVHKNHVQFGQDVRTEPKVRAISPAPPPHEVTAPPPSMPFAIKDEVELLRAGTLNKHGDRVKSQRKSCSTAIF</sequence>
<evidence type="ECO:0000313" key="3">
    <source>
        <dbReference type="Proteomes" id="UP000050761"/>
    </source>
</evidence>
<gene>
    <name evidence="2" type="ORF">HPBE_LOCUS9325</name>
</gene>
<dbReference type="AlphaFoldDB" id="A0A183FP30"/>
<accession>A0A183FP30</accession>
<organism evidence="3 4">
    <name type="scientific">Heligmosomoides polygyrus</name>
    <name type="common">Parasitic roundworm</name>
    <dbReference type="NCBI Taxonomy" id="6339"/>
    <lineage>
        <taxon>Eukaryota</taxon>
        <taxon>Metazoa</taxon>
        <taxon>Ecdysozoa</taxon>
        <taxon>Nematoda</taxon>
        <taxon>Chromadorea</taxon>
        <taxon>Rhabditida</taxon>
        <taxon>Rhabditina</taxon>
        <taxon>Rhabditomorpha</taxon>
        <taxon>Strongyloidea</taxon>
        <taxon>Heligmosomidae</taxon>
        <taxon>Heligmosomoides</taxon>
    </lineage>
</organism>
<evidence type="ECO:0000313" key="4">
    <source>
        <dbReference type="WBParaSite" id="HPBE_0000932401-mRNA-1"/>
    </source>
</evidence>
<name>A0A183FP30_HELPZ</name>
<keyword evidence="3" id="KW-1185">Reference proteome</keyword>
<reference evidence="2 3" key="1">
    <citation type="submission" date="2018-11" db="EMBL/GenBank/DDBJ databases">
        <authorList>
            <consortium name="Pathogen Informatics"/>
        </authorList>
    </citation>
    <scope>NUCLEOTIDE SEQUENCE [LARGE SCALE GENOMIC DNA]</scope>
</reference>
<evidence type="ECO:0000256" key="1">
    <source>
        <dbReference type="SAM" id="MobiDB-lite"/>
    </source>
</evidence>
<protein>
    <submittedName>
        <fullName evidence="4">WH2 domain-containing protein</fullName>
    </submittedName>
</protein>
<feature type="compositionally biased region" description="Basic residues" evidence="1">
    <location>
        <begin position="1"/>
        <end position="11"/>
    </location>
</feature>
<dbReference type="EMBL" id="UZAH01026404">
    <property type="protein sequence ID" value="VDO80204.1"/>
    <property type="molecule type" value="Genomic_DNA"/>
</dbReference>
<dbReference type="WBParaSite" id="HPBE_0000932401-mRNA-1">
    <property type="protein sequence ID" value="HPBE_0000932401-mRNA-1"/>
    <property type="gene ID" value="HPBE_0000932401"/>
</dbReference>
<proteinExistence type="predicted"/>